<name>A0A8S0W516_CYCAE</name>
<proteinExistence type="predicted"/>
<dbReference type="Proteomes" id="UP000467700">
    <property type="component" value="Unassembled WGS sequence"/>
</dbReference>
<feature type="compositionally biased region" description="Basic and acidic residues" evidence="1">
    <location>
        <begin position="273"/>
        <end position="283"/>
    </location>
</feature>
<feature type="region of interest" description="Disordered" evidence="1">
    <location>
        <begin position="273"/>
        <end position="308"/>
    </location>
</feature>
<comment type="caution">
    <text evidence="2">The sequence shown here is derived from an EMBL/GenBank/DDBJ whole genome shotgun (WGS) entry which is preliminary data.</text>
</comment>
<dbReference type="AlphaFoldDB" id="A0A8S0W516"/>
<evidence type="ECO:0000313" key="2">
    <source>
        <dbReference type="EMBL" id="CAA7270845.1"/>
    </source>
</evidence>
<feature type="region of interest" description="Disordered" evidence="1">
    <location>
        <begin position="355"/>
        <end position="377"/>
    </location>
</feature>
<feature type="compositionally biased region" description="Basic and acidic residues" evidence="1">
    <location>
        <begin position="15"/>
        <end position="44"/>
    </location>
</feature>
<organism evidence="2 3">
    <name type="scientific">Cyclocybe aegerita</name>
    <name type="common">Black poplar mushroom</name>
    <name type="synonym">Agrocybe aegerita</name>
    <dbReference type="NCBI Taxonomy" id="1973307"/>
    <lineage>
        <taxon>Eukaryota</taxon>
        <taxon>Fungi</taxon>
        <taxon>Dikarya</taxon>
        <taxon>Basidiomycota</taxon>
        <taxon>Agaricomycotina</taxon>
        <taxon>Agaricomycetes</taxon>
        <taxon>Agaricomycetidae</taxon>
        <taxon>Agaricales</taxon>
        <taxon>Agaricineae</taxon>
        <taxon>Bolbitiaceae</taxon>
        <taxon>Cyclocybe</taxon>
    </lineage>
</organism>
<reference evidence="2 3" key="1">
    <citation type="submission" date="2020-01" db="EMBL/GenBank/DDBJ databases">
        <authorList>
            <person name="Gupta K D."/>
        </authorList>
    </citation>
    <scope>NUCLEOTIDE SEQUENCE [LARGE SCALE GENOMIC DNA]</scope>
</reference>
<gene>
    <name evidence="2" type="ORF">AAE3_LOCUS13084</name>
</gene>
<evidence type="ECO:0000256" key="1">
    <source>
        <dbReference type="SAM" id="MobiDB-lite"/>
    </source>
</evidence>
<feature type="compositionally biased region" description="Basic and acidic residues" evidence="1">
    <location>
        <begin position="355"/>
        <end position="368"/>
    </location>
</feature>
<feature type="region of interest" description="Disordered" evidence="1">
    <location>
        <begin position="62"/>
        <end position="165"/>
    </location>
</feature>
<feature type="compositionally biased region" description="Acidic residues" evidence="1">
    <location>
        <begin position="121"/>
        <end position="132"/>
    </location>
</feature>
<feature type="compositionally biased region" description="Basic and acidic residues" evidence="1">
    <location>
        <begin position="153"/>
        <end position="165"/>
    </location>
</feature>
<feature type="region of interest" description="Disordered" evidence="1">
    <location>
        <begin position="1"/>
        <end position="49"/>
    </location>
</feature>
<evidence type="ECO:0000313" key="3">
    <source>
        <dbReference type="Proteomes" id="UP000467700"/>
    </source>
</evidence>
<sequence>MSSPTKTSETQRLLEQQRKLAEEKMRERAEKARQRRLEEEREKAEEEEMAWALAAVEQVAEEEWLPTAYPSTDEEDEEVVVEQTKRKGKGRVVKSSDESSSEGESGSKGEGRRGKEKEKGQEEEEEEEDEKDDKEPGMAAATKGKTKTARKVKSQDERNRIRDEGIAKAEASWPVTQEPCAHCIVAGIRCQWNPGAMEKWRMAVENSKGMKRAPPGILCLACMHAKITCVLPATKWMCDQLEKNNDGKRKRDNDDKGDFEPEGRLKRVRVEEEETLRARPSHERTRRAAAVGADQARRRQRREQAEASDDPLVHLAWSVEKMRRQQQSMSRAVLEQLEVTNWLLTQFVMAYEKAHAEKKEEDKEKGPEEGTGEGVSQ</sequence>
<dbReference type="EMBL" id="CACVBS010000098">
    <property type="protein sequence ID" value="CAA7270845.1"/>
    <property type="molecule type" value="Genomic_DNA"/>
</dbReference>
<accession>A0A8S0W516</accession>
<feature type="compositionally biased region" description="Polar residues" evidence="1">
    <location>
        <begin position="1"/>
        <end position="14"/>
    </location>
</feature>
<protein>
    <submittedName>
        <fullName evidence="2">Uncharacterized protein</fullName>
    </submittedName>
</protein>
<feature type="compositionally biased region" description="Basic and acidic residues" evidence="1">
    <location>
        <begin position="105"/>
        <end position="120"/>
    </location>
</feature>
<keyword evidence="3" id="KW-1185">Reference proteome</keyword>